<dbReference type="EMBL" id="GBEZ01008620">
    <property type="protein sequence ID" value="JAC76930.1"/>
    <property type="molecule type" value="Transcribed_RNA"/>
</dbReference>
<reference evidence="2" key="1">
    <citation type="submission" date="2014-05" db="EMBL/GenBank/DDBJ databases">
        <title>The transcriptome of the halophilic microalga Tetraselmis sp. GSL018 isolated from the Great Salt Lake, Utah.</title>
        <authorList>
            <person name="Jinkerson R.E."/>
            <person name="D'Adamo S."/>
            <person name="Posewitz M.C."/>
        </authorList>
    </citation>
    <scope>NUCLEOTIDE SEQUENCE</scope>
    <source>
        <strain evidence="2">GSL018</strain>
    </source>
</reference>
<dbReference type="AlphaFoldDB" id="A0A061S1X6"/>
<protein>
    <submittedName>
        <fullName evidence="2">Uncharacterized protein</fullName>
    </submittedName>
</protein>
<proteinExistence type="predicted"/>
<gene>
    <name evidence="2" type="ORF">TSPGSL018_18896</name>
</gene>
<accession>A0A061S1X6</accession>
<feature type="compositionally biased region" description="Basic and acidic residues" evidence="1">
    <location>
        <begin position="23"/>
        <end position="50"/>
    </location>
</feature>
<evidence type="ECO:0000313" key="2">
    <source>
        <dbReference type="EMBL" id="JAC76930.1"/>
    </source>
</evidence>
<name>A0A061S1X6_9CHLO</name>
<evidence type="ECO:0000256" key="1">
    <source>
        <dbReference type="SAM" id="MobiDB-lite"/>
    </source>
</evidence>
<sequence length="80" mass="8611">MGSMSEGTHKALSPSCGFPLRGVPREKIDRGGSDPELGCREQEVEEHVEAEAGGNTWSPLVKVVWLVVPPVDVHVFVEGT</sequence>
<organism evidence="2">
    <name type="scientific">Tetraselmis sp. GSL018</name>
    <dbReference type="NCBI Taxonomy" id="582737"/>
    <lineage>
        <taxon>Eukaryota</taxon>
        <taxon>Viridiplantae</taxon>
        <taxon>Chlorophyta</taxon>
        <taxon>core chlorophytes</taxon>
        <taxon>Chlorodendrophyceae</taxon>
        <taxon>Chlorodendrales</taxon>
        <taxon>Chlorodendraceae</taxon>
        <taxon>Tetraselmis</taxon>
    </lineage>
</organism>
<feature type="region of interest" description="Disordered" evidence="1">
    <location>
        <begin position="1"/>
        <end position="52"/>
    </location>
</feature>